<sequence>MSAFMVGTRHIDLLVSAAIGTRTDDQLRWFATATDSSQPRSMSDLQWARPDTADAVGAMLLAENAASINYRYPNDEPERPTGYRWTRVPVPGPLVVLKAIDCFDYQACEHPGRETSQAWRFCDALRRKMIRQLPGYSAADGWEYTGTTVGSQR</sequence>
<reference evidence="1" key="1">
    <citation type="journal article" date="2014" name="Int. J. Syst. Evol. Microbiol.">
        <title>Complete genome sequence of Corynebacterium casei LMG S-19264T (=DSM 44701T), isolated from a smear-ripened cheese.</title>
        <authorList>
            <consortium name="US DOE Joint Genome Institute (JGI-PGF)"/>
            <person name="Walter F."/>
            <person name="Albersmeier A."/>
            <person name="Kalinowski J."/>
            <person name="Ruckert C."/>
        </authorList>
    </citation>
    <scope>NUCLEOTIDE SEQUENCE</scope>
    <source>
        <strain evidence="1">JCM 3090</strain>
    </source>
</reference>
<accession>A0A8J3AYL2</accession>
<dbReference type="Proteomes" id="UP000649739">
    <property type="component" value="Unassembled WGS sequence"/>
</dbReference>
<dbReference type="AlphaFoldDB" id="A0A8J3AYL2"/>
<keyword evidence="2" id="KW-1185">Reference proteome</keyword>
<organism evidence="1 2">
    <name type="scientific">Pilimelia anulata</name>
    <dbReference type="NCBI Taxonomy" id="53371"/>
    <lineage>
        <taxon>Bacteria</taxon>
        <taxon>Bacillati</taxon>
        <taxon>Actinomycetota</taxon>
        <taxon>Actinomycetes</taxon>
        <taxon>Micromonosporales</taxon>
        <taxon>Micromonosporaceae</taxon>
        <taxon>Pilimelia</taxon>
    </lineage>
</organism>
<gene>
    <name evidence="1" type="ORF">GCM10010123_02080</name>
</gene>
<comment type="caution">
    <text evidence="1">The sequence shown here is derived from an EMBL/GenBank/DDBJ whole genome shotgun (WGS) entry which is preliminary data.</text>
</comment>
<evidence type="ECO:0000313" key="2">
    <source>
        <dbReference type="Proteomes" id="UP000649739"/>
    </source>
</evidence>
<evidence type="ECO:0000313" key="1">
    <source>
        <dbReference type="EMBL" id="GGJ75669.1"/>
    </source>
</evidence>
<protein>
    <submittedName>
        <fullName evidence="1">Uncharacterized protein</fullName>
    </submittedName>
</protein>
<dbReference type="EMBL" id="BMQB01000001">
    <property type="protein sequence ID" value="GGJ75669.1"/>
    <property type="molecule type" value="Genomic_DNA"/>
</dbReference>
<proteinExistence type="predicted"/>
<name>A0A8J3AYL2_9ACTN</name>
<reference evidence="1" key="2">
    <citation type="submission" date="2020-09" db="EMBL/GenBank/DDBJ databases">
        <authorList>
            <person name="Sun Q."/>
            <person name="Ohkuma M."/>
        </authorList>
    </citation>
    <scope>NUCLEOTIDE SEQUENCE</scope>
    <source>
        <strain evidence="1">JCM 3090</strain>
    </source>
</reference>